<accession>A0A927MER7</accession>
<dbReference type="Proteomes" id="UP000658225">
    <property type="component" value="Unassembled WGS sequence"/>
</dbReference>
<gene>
    <name evidence="1" type="ORF">H4683_000289</name>
</gene>
<sequence length="33" mass="3749">MKSQYENSDTEAMTIAEQGLVTFLEGIPRRTTM</sequence>
<name>A0A927MER7_9BACL</name>
<evidence type="ECO:0000313" key="1">
    <source>
        <dbReference type="EMBL" id="MBE1553220.1"/>
    </source>
</evidence>
<reference evidence="1" key="1">
    <citation type="submission" date="2020-10" db="EMBL/GenBank/DDBJ databases">
        <title>Genomic Encyclopedia of Type Strains, Phase IV (KMG-IV): sequencing the most valuable type-strain genomes for metagenomic binning, comparative biology and taxonomic classification.</title>
        <authorList>
            <person name="Goeker M."/>
        </authorList>
    </citation>
    <scope>NUCLEOTIDE SEQUENCE</scope>
    <source>
        <strain evidence="1">DSM 13886</strain>
    </source>
</reference>
<organism evidence="1 2">
    <name type="scientific">Sporosarcina limicola</name>
    <dbReference type="NCBI Taxonomy" id="34101"/>
    <lineage>
        <taxon>Bacteria</taxon>
        <taxon>Bacillati</taxon>
        <taxon>Bacillota</taxon>
        <taxon>Bacilli</taxon>
        <taxon>Bacillales</taxon>
        <taxon>Caryophanaceae</taxon>
        <taxon>Sporosarcina</taxon>
    </lineage>
</organism>
<comment type="caution">
    <text evidence="1">The sequence shown here is derived from an EMBL/GenBank/DDBJ whole genome shotgun (WGS) entry which is preliminary data.</text>
</comment>
<dbReference type="AlphaFoldDB" id="A0A927MER7"/>
<protein>
    <submittedName>
        <fullName evidence="1">Uncharacterized protein</fullName>
    </submittedName>
</protein>
<proteinExistence type="predicted"/>
<keyword evidence="2" id="KW-1185">Reference proteome</keyword>
<dbReference type="EMBL" id="JADBEL010000001">
    <property type="protein sequence ID" value="MBE1553220.1"/>
    <property type="molecule type" value="Genomic_DNA"/>
</dbReference>
<evidence type="ECO:0000313" key="2">
    <source>
        <dbReference type="Proteomes" id="UP000658225"/>
    </source>
</evidence>